<keyword evidence="1" id="KW-0472">Membrane</keyword>
<organism evidence="2">
    <name type="scientific">Siphoviridae sp. ct8hR1</name>
    <dbReference type="NCBI Taxonomy" id="2826172"/>
    <lineage>
        <taxon>Viruses</taxon>
        <taxon>Duplodnaviria</taxon>
        <taxon>Heunggongvirae</taxon>
        <taxon>Uroviricota</taxon>
        <taxon>Caudoviricetes</taxon>
    </lineage>
</organism>
<name>A0A8S5N9X1_9CAUD</name>
<feature type="transmembrane region" description="Helical" evidence="1">
    <location>
        <begin position="62"/>
        <end position="84"/>
    </location>
</feature>
<reference evidence="2" key="1">
    <citation type="journal article" date="2021" name="Proc. Natl. Acad. Sci. U.S.A.">
        <title>A Catalog of Tens of Thousands of Viruses from Human Metagenomes Reveals Hidden Associations with Chronic Diseases.</title>
        <authorList>
            <person name="Tisza M.J."/>
            <person name="Buck C.B."/>
        </authorList>
    </citation>
    <scope>NUCLEOTIDE SEQUENCE</scope>
    <source>
        <strain evidence="2">Ct8hR1</strain>
    </source>
</reference>
<accession>A0A8S5N9X1</accession>
<evidence type="ECO:0000256" key="1">
    <source>
        <dbReference type="SAM" id="Phobius"/>
    </source>
</evidence>
<keyword evidence="1" id="KW-1133">Transmembrane helix</keyword>
<feature type="transmembrane region" description="Helical" evidence="1">
    <location>
        <begin position="139"/>
        <end position="161"/>
    </location>
</feature>
<feature type="transmembrane region" description="Helical" evidence="1">
    <location>
        <begin position="21"/>
        <end position="47"/>
    </location>
</feature>
<protein>
    <submittedName>
        <fullName evidence="2">Uncharacterized protein</fullName>
    </submittedName>
</protein>
<feature type="transmembrane region" description="Helical" evidence="1">
    <location>
        <begin position="105"/>
        <end position="133"/>
    </location>
</feature>
<keyword evidence="1" id="KW-0812">Transmembrane</keyword>
<dbReference type="EMBL" id="BK015113">
    <property type="protein sequence ID" value="DAD91449.1"/>
    <property type="molecule type" value="Genomic_DNA"/>
</dbReference>
<sequence length="251" mass="28771">MKKIDDESFSAIFKANKFKELYDFGTVEVRAAIIVSIISIAVSILYIKVNGINEYVSFVGTVFWNIGIALIGFLGFVVTGLAILTGSISGKIVNYMKKRNVYDCLYGILLSFYFIGFLIAIQIIITFLAEIIINIKLNAVFYLSVLFAFLMVYLFVFIIFYSVGLIGNCVSVFSITSDIENNLNQEEEKERELYNSYRIIALENIILKSANMKEYDAYEKKIDELIKKDSRTSELQKDKLIKFKKKHFDKE</sequence>
<proteinExistence type="predicted"/>
<evidence type="ECO:0000313" key="2">
    <source>
        <dbReference type="EMBL" id="DAD91449.1"/>
    </source>
</evidence>